<evidence type="ECO:0000313" key="2">
    <source>
        <dbReference type="Proteomes" id="UP000054544"/>
    </source>
</evidence>
<dbReference type="OrthoDB" id="4958261at2759"/>
<organism evidence="1 2">
    <name type="scientific">Metarhizium anisopliae BRIP 53293</name>
    <dbReference type="NCBI Taxonomy" id="1291518"/>
    <lineage>
        <taxon>Eukaryota</taxon>
        <taxon>Fungi</taxon>
        <taxon>Dikarya</taxon>
        <taxon>Ascomycota</taxon>
        <taxon>Pezizomycotina</taxon>
        <taxon>Sordariomycetes</taxon>
        <taxon>Hypocreomycetidae</taxon>
        <taxon>Hypocreales</taxon>
        <taxon>Clavicipitaceae</taxon>
        <taxon>Metarhizium</taxon>
    </lineage>
</organism>
<dbReference type="Proteomes" id="UP000054544">
    <property type="component" value="Unassembled WGS sequence"/>
</dbReference>
<proteinExistence type="predicted"/>
<protein>
    <recommendedName>
        <fullName evidence="3">FluG domain-containing protein</fullName>
    </recommendedName>
</protein>
<dbReference type="EMBL" id="KE384790">
    <property type="protein sequence ID" value="KJK73672.1"/>
    <property type="molecule type" value="Genomic_DNA"/>
</dbReference>
<dbReference type="PANTHER" id="PTHR37535">
    <property type="entry name" value="FLUG DOMAIN PROTEIN"/>
    <property type="match status" value="1"/>
</dbReference>
<dbReference type="Pfam" id="PF11917">
    <property type="entry name" value="DUF3435"/>
    <property type="match status" value="1"/>
</dbReference>
<keyword evidence="2" id="KW-1185">Reference proteome</keyword>
<dbReference type="PANTHER" id="PTHR37535:SF2">
    <property type="entry name" value="FINGER DOMAIN PROTEIN, PUTATIVE (AFU_ORTHOLOGUE AFUA_6G09300)-RELATED"/>
    <property type="match status" value="1"/>
</dbReference>
<evidence type="ECO:0000313" key="1">
    <source>
        <dbReference type="EMBL" id="KJK73672.1"/>
    </source>
</evidence>
<sequence length="711" mass="83098">MAIAKKFLRTQHSPEYYRSKRTRLAKHGAVRKRHADTTKVNMHGVKLKWTRHCDHLSVSGIDHLENASKEDIMTFLEWMLDSYRRIRKRSTVHAYKRILFQVYRKSVGVDFNAQANEEINDYINGYLTIRYKLDTSINEKPVMDVDDVYLVQHHHWVHDTSVFPDERQRIQLALLILLQAYTATRPRVFAYKKLNKKAINDHYFSSENEEPEPEEYANEWDPEKDDFKTITYGDVKLLLLKNPEGGRDLPAMEVTLRFTKGWERRENPKTFIFYEVDDLLFDAILHLLALALLDQAFEANIQTVQDFYKIKVLPPRRSLEFDWRKDIRDKPIFRQAVSTDDGIVRTSDTEALRYHTYLYYLQRLGLVTGFLQILNPYCIRRGSGEGVEAVATQAQLQQVMCHINAATYQAYINQRIQCDTVAAFLGRPSNKALLKAAGHMSRYVDPRAPTNATHHDLESIKTDPTLVKLIELRDSLSQEVRRESGSIREAEMQGTKLHHMYRTVENKVRSTRAYLRKLAKATTRQDFCNTISTVEINSQLKDEASSFLDLGPDTWNPQPSYNLKERRLLAELICADACNLDDETKLKHRIYTTNAMILLGRERETRRMKSEVKTETDELPQSCDTNQCFICFWDERAPMSQRLNKFCSPYRARDHMISRHLKGLGERAVMCPEPRCREKKATFHELQTFQAHLARVHNYNNFNRYKGLGKM</sequence>
<dbReference type="InterPro" id="IPR021842">
    <property type="entry name" value="DUF3435"/>
</dbReference>
<dbReference type="AlphaFoldDB" id="A0A0D9NI28"/>
<name>A0A0D9NI28_METAN</name>
<dbReference type="STRING" id="1291518.A0A0D9NI28"/>
<gene>
    <name evidence="1" type="ORF">H634G_11061</name>
</gene>
<reference evidence="2" key="1">
    <citation type="journal article" date="2014" name="BMC Genomics">
        <title>The genome sequence of the biocontrol fungus Metarhizium anisopliae and comparative genomics of Metarhizium species.</title>
        <authorList>
            <person name="Pattemore J.A."/>
            <person name="Hane J.K."/>
            <person name="Williams A.H."/>
            <person name="Wilson B.A."/>
            <person name="Stodart B.J."/>
            <person name="Ash G.J."/>
        </authorList>
    </citation>
    <scope>NUCLEOTIDE SEQUENCE [LARGE SCALE GENOMIC DNA]</scope>
    <source>
        <strain evidence="2">BRIP 53293</strain>
    </source>
</reference>
<evidence type="ECO:0008006" key="3">
    <source>
        <dbReference type="Google" id="ProtNLM"/>
    </source>
</evidence>
<accession>A0A0D9NI28</accession>